<keyword evidence="2 6" id="KW-0288">FMN</keyword>
<comment type="catalytic activity">
    <reaction evidence="6">
        <text>2 a quinone + NADH + H(+) = 2 a 1,4-benzosemiquinone + NAD(+)</text>
        <dbReference type="Rhea" id="RHEA:65952"/>
        <dbReference type="ChEBI" id="CHEBI:15378"/>
        <dbReference type="ChEBI" id="CHEBI:57540"/>
        <dbReference type="ChEBI" id="CHEBI:57945"/>
        <dbReference type="ChEBI" id="CHEBI:132124"/>
        <dbReference type="ChEBI" id="CHEBI:134225"/>
    </reaction>
</comment>
<comment type="similarity">
    <text evidence="6">Belongs to the azoreductase type 1 family.</text>
</comment>
<keyword evidence="1 6" id="KW-0285">Flavoprotein</keyword>
<dbReference type="Pfam" id="PF02525">
    <property type="entry name" value="Flavodoxin_2"/>
    <property type="match status" value="1"/>
</dbReference>
<name>A0ABU4VL89_9ACTN</name>
<feature type="domain" description="Flavodoxin-like fold" evidence="7">
    <location>
        <begin position="3"/>
        <end position="173"/>
    </location>
</feature>
<evidence type="ECO:0000313" key="9">
    <source>
        <dbReference type="Proteomes" id="UP001277761"/>
    </source>
</evidence>
<comment type="catalytic activity">
    <reaction evidence="5">
        <text>N,N-dimethyl-1,4-phenylenediamine + anthranilate + 2 NAD(+) = 2-(4-dimethylaminophenyl)diazenylbenzoate + 2 NADH + 2 H(+)</text>
        <dbReference type="Rhea" id="RHEA:55872"/>
        <dbReference type="ChEBI" id="CHEBI:15378"/>
        <dbReference type="ChEBI" id="CHEBI:15783"/>
        <dbReference type="ChEBI" id="CHEBI:16567"/>
        <dbReference type="ChEBI" id="CHEBI:57540"/>
        <dbReference type="ChEBI" id="CHEBI:57945"/>
        <dbReference type="ChEBI" id="CHEBI:71579"/>
        <dbReference type="EC" id="1.7.1.17"/>
    </reaction>
    <physiologicalReaction direction="right-to-left" evidence="5">
        <dbReference type="Rhea" id="RHEA:55874"/>
    </physiologicalReaction>
</comment>
<comment type="function">
    <text evidence="6">Also exhibits azoreductase activity. Catalyzes the reductive cleavage of the azo bond in aromatic azo compounds to the corresponding amines.</text>
</comment>
<feature type="binding site" evidence="6">
    <location>
        <begin position="10"/>
        <end position="12"/>
    </location>
    <ligand>
        <name>FMN</name>
        <dbReference type="ChEBI" id="CHEBI:58210"/>
    </ligand>
</feature>
<dbReference type="EMBL" id="JAXAVX010000005">
    <property type="protein sequence ID" value="MDX8152235.1"/>
    <property type="molecule type" value="Genomic_DNA"/>
</dbReference>
<dbReference type="InterPro" id="IPR029039">
    <property type="entry name" value="Flavoprotein-like_sf"/>
</dbReference>
<accession>A0ABU4VL89</accession>
<dbReference type="InterPro" id="IPR003680">
    <property type="entry name" value="Flavodoxin_fold"/>
</dbReference>
<keyword evidence="4 6" id="KW-0520">NAD</keyword>
<dbReference type="EC" id="1.7.1.17" evidence="6"/>
<dbReference type="Proteomes" id="UP001277761">
    <property type="component" value="Unassembled WGS sequence"/>
</dbReference>
<evidence type="ECO:0000256" key="3">
    <source>
        <dbReference type="ARBA" id="ARBA00023002"/>
    </source>
</evidence>
<comment type="caution">
    <text evidence="6">Lacks conserved residue(s) required for the propagation of feature annotation.</text>
</comment>
<evidence type="ECO:0000259" key="7">
    <source>
        <dbReference type="Pfam" id="PF02525"/>
    </source>
</evidence>
<evidence type="ECO:0000313" key="8">
    <source>
        <dbReference type="EMBL" id="MDX8152235.1"/>
    </source>
</evidence>
<comment type="function">
    <text evidence="6">Quinone reductase that provides resistance to thiol-specific stress caused by electrophilic quinones.</text>
</comment>
<dbReference type="InterPro" id="IPR023048">
    <property type="entry name" value="NADH:quinone_OxRdtase_FMN_depd"/>
</dbReference>
<evidence type="ECO:0000256" key="4">
    <source>
        <dbReference type="ARBA" id="ARBA00023027"/>
    </source>
</evidence>
<comment type="caution">
    <text evidence="8">The sequence shown here is derived from an EMBL/GenBank/DDBJ whole genome shotgun (WGS) entry which is preliminary data.</text>
</comment>
<dbReference type="SUPFAM" id="SSF52218">
    <property type="entry name" value="Flavoproteins"/>
    <property type="match status" value="1"/>
</dbReference>
<dbReference type="Gene3D" id="3.40.50.360">
    <property type="match status" value="1"/>
</dbReference>
<protein>
    <recommendedName>
        <fullName evidence="6">FMN dependent NADH:quinone oxidoreductase</fullName>
        <ecNumber evidence="6">1.6.5.-</ecNumber>
    </recommendedName>
    <alternativeName>
        <fullName evidence="6">Azo-dye reductase</fullName>
    </alternativeName>
    <alternativeName>
        <fullName evidence="6">FMN-dependent NADH-azo compound oxidoreductase</fullName>
    </alternativeName>
    <alternativeName>
        <fullName evidence="6">FMN-dependent NADH-azoreductase</fullName>
        <ecNumber evidence="6">1.7.1.17</ecNumber>
    </alternativeName>
</protein>
<dbReference type="EC" id="1.6.5.-" evidence="6"/>
<evidence type="ECO:0000256" key="5">
    <source>
        <dbReference type="ARBA" id="ARBA00048542"/>
    </source>
</evidence>
<evidence type="ECO:0000256" key="2">
    <source>
        <dbReference type="ARBA" id="ARBA00022643"/>
    </source>
</evidence>
<dbReference type="HAMAP" id="MF_01216">
    <property type="entry name" value="Azoreductase_type1"/>
    <property type="match status" value="1"/>
</dbReference>
<comment type="cofactor">
    <cofactor evidence="6">
        <name>FMN</name>
        <dbReference type="ChEBI" id="CHEBI:58210"/>
    </cofactor>
    <text evidence="6">Binds 1 FMN per subunit.</text>
</comment>
<comment type="subunit">
    <text evidence="6">Homodimer.</text>
</comment>
<evidence type="ECO:0000256" key="6">
    <source>
        <dbReference type="HAMAP-Rule" id="MF_01216"/>
    </source>
</evidence>
<reference evidence="8 9" key="1">
    <citation type="submission" date="2023-11" db="EMBL/GenBank/DDBJ databases">
        <authorList>
            <person name="Xu M."/>
            <person name="Jiang T."/>
        </authorList>
    </citation>
    <scope>NUCLEOTIDE SEQUENCE [LARGE SCALE GENOMIC DNA]</scope>
    <source>
        <strain evidence="8 9">SD</strain>
    </source>
</reference>
<dbReference type="RefSeq" id="WP_319954566.1">
    <property type="nucleotide sequence ID" value="NZ_JAXAVX010000005.1"/>
</dbReference>
<dbReference type="InterPro" id="IPR050104">
    <property type="entry name" value="FMN-dep_NADH:Q_OxRdtase_AzoR1"/>
</dbReference>
<dbReference type="PANTHER" id="PTHR43741">
    <property type="entry name" value="FMN-DEPENDENT NADH-AZOREDUCTASE 1"/>
    <property type="match status" value="1"/>
</dbReference>
<proteinExistence type="inferred from homology"/>
<keyword evidence="9" id="KW-1185">Reference proteome</keyword>
<gene>
    <name evidence="6" type="primary">azoR</name>
    <name evidence="8" type="ORF">SK069_11560</name>
</gene>
<organism evidence="8 9">
    <name type="scientific">Patulibacter brassicae</name>
    <dbReference type="NCBI Taxonomy" id="1705717"/>
    <lineage>
        <taxon>Bacteria</taxon>
        <taxon>Bacillati</taxon>
        <taxon>Actinomycetota</taxon>
        <taxon>Thermoleophilia</taxon>
        <taxon>Solirubrobacterales</taxon>
        <taxon>Patulibacteraceae</taxon>
        <taxon>Patulibacter</taxon>
    </lineage>
</organism>
<sequence length="212" mass="22002">MDSSLRSDDSRSRRLSAGYAEAWRAANPGGVVTYRDLAADPLPHLDGTAFAAGITPEDARDEAQRAAWALTAQVAGEVRDADVIVLGMGLYNFGVPSTVKAWVDRIVAPGITVGEDGSGLLGGRTLVLALASGGGYAPGTPRHGWDHREPWLRHAFEFLGLTDVVTASAELTLARESPAMIPLDLGDAEDASFAAAQEALAAHARGTVAGAA</sequence>
<evidence type="ECO:0000256" key="1">
    <source>
        <dbReference type="ARBA" id="ARBA00022630"/>
    </source>
</evidence>
<keyword evidence="3 6" id="KW-0560">Oxidoreductase</keyword>
<dbReference type="PANTHER" id="PTHR43741:SF4">
    <property type="entry name" value="FMN-DEPENDENT NADH:QUINONE OXIDOREDUCTASE"/>
    <property type="match status" value="1"/>
</dbReference>